<keyword evidence="5" id="KW-1185">Reference proteome</keyword>
<evidence type="ECO:0000313" key="3">
    <source>
        <dbReference type="EMBL" id="RPA88530.1"/>
    </source>
</evidence>
<protein>
    <submittedName>
        <fullName evidence="4">Uncharacterized protein</fullName>
    </submittedName>
</protein>
<accession>A0A3N4IQT5</accession>
<feature type="coiled-coil region" evidence="1">
    <location>
        <begin position="119"/>
        <end position="146"/>
    </location>
</feature>
<evidence type="ECO:0000313" key="5">
    <source>
        <dbReference type="Proteomes" id="UP000276215"/>
    </source>
</evidence>
<reference evidence="4 5" key="1">
    <citation type="journal article" date="2018" name="Nat. Ecol. Evol.">
        <title>Pezizomycetes genomes reveal the molecular basis of ectomycorrhizal truffle lifestyle.</title>
        <authorList>
            <person name="Murat C."/>
            <person name="Payen T."/>
            <person name="Noel B."/>
            <person name="Kuo A."/>
            <person name="Morin E."/>
            <person name="Chen J."/>
            <person name="Kohler A."/>
            <person name="Krizsan K."/>
            <person name="Balestrini R."/>
            <person name="Da Silva C."/>
            <person name="Montanini B."/>
            <person name="Hainaut M."/>
            <person name="Levati E."/>
            <person name="Barry K.W."/>
            <person name="Belfiori B."/>
            <person name="Cichocki N."/>
            <person name="Clum A."/>
            <person name="Dockter R.B."/>
            <person name="Fauchery L."/>
            <person name="Guy J."/>
            <person name="Iotti M."/>
            <person name="Le Tacon F."/>
            <person name="Lindquist E.A."/>
            <person name="Lipzen A."/>
            <person name="Malagnac F."/>
            <person name="Mello A."/>
            <person name="Molinier V."/>
            <person name="Miyauchi S."/>
            <person name="Poulain J."/>
            <person name="Riccioni C."/>
            <person name="Rubini A."/>
            <person name="Sitrit Y."/>
            <person name="Splivallo R."/>
            <person name="Traeger S."/>
            <person name="Wang M."/>
            <person name="Zifcakova L."/>
            <person name="Wipf D."/>
            <person name="Zambonelli A."/>
            <person name="Paolocci F."/>
            <person name="Nowrousian M."/>
            <person name="Ottonello S."/>
            <person name="Baldrian P."/>
            <person name="Spatafora J.W."/>
            <person name="Henrissat B."/>
            <person name="Nagy L.G."/>
            <person name="Aury J.M."/>
            <person name="Wincker P."/>
            <person name="Grigoriev I.V."/>
            <person name="Bonfante P."/>
            <person name="Martin F.M."/>
        </authorList>
    </citation>
    <scope>NUCLEOTIDE SEQUENCE [LARGE SCALE GENOMIC DNA]</scope>
    <source>
        <strain evidence="4 5">120613-1</strain>
    </source>
</reference>
<gene>
    <name evidence="4" type="ORF">L873DRAFT_1096668</name>
    <name evidence="3" type="ORF">L873DRAFT_1784902</name>
</gene>
<evidence type="ECO:0000313" key="4">
    <source>
        <dbReference type="EMBL" id="RPA88533.1"/>
    </source>
</evidence>
<evidence type="ECO:0000256" key="1">
    <source>
        <dbReference type="SAM" id="Coils"/>
    </source>
</evidence>
<feature type="compositionally biased region" description="Polar residues" evidence="2">
    <location>
        <begin position="1"/>
        <end position="18"/>
    </location>
</feature>
<dbReference type="EMBL" id="ML120863">
    <property type="protein sequence ID" value="RPA88533.1"/>
    <property type="molecule type" value="Genomic_DNA"/>
</dbReference>
<dbReference type="Proteomes" id="UP000276215">
    <property type="component" value="Unassembled WGS sequence"/>
</dbReference>
<feature type="region of interest" description="Disordered" evidence="2">
    <location>
        <begin position="1"/>
        <end position="33"/>
    </location>
</feature>
<name>A0A3N4IQT5_9PEZI</name>
<organism evidence="4 5">
    <name type="scientific">Choiromyces venosus 120613-1</name>
    <dbReference type="NCBI Taxonomy" id="1336337"/>
    <lineage>
        <taxon>Eukaryota</taxon>
        <taxon>Fungi</taxon>
        <taxon>Dikarya</taxon>
        <taxon>Ascomycota</taxon>
        <taxon>Pezizomycotina</taxon>
        <taxon>Pezizomycetes</taxon>
        <taxon>Pezizales</taxon>
        <taxon>Tuberaceae</taxon>
        <taxon>Choiromyces</taxon>
    </lineage>
</organism>
<keyword evidence="1" id="KW-0175">Coiled coil</keyword>
<dbReference type="OrthoDB" id="5317203at2759"/>
<proteinExistence type="predicted"/>
<evidence type="ECO:0000256" key="2">
    <source>
        <dbReference type="SAM" id="MobiDB-lite"/>
    </source>
</evidence>
<sequence length="184" mass="20481">MDSHPQSPTSEPSLTRLETSSRSDSEVATEPLPSSELRMFEGHMARRKHFLSDHERYNPVQNMQALANHVFDYSENIHNVGDEVAASRRMPDMVVTCQREGENNLRIIGDDVSGLKTKFAVLERLNEVLSEDMGQLKAEMGQLRGRVEGNHRGNQQDFAELQQGFSELKSTVVSLAGGSGGLRV</sequence>
<dbReference type="AlphaFoldDB" id="A0A3N4IQT5"/>
<dbReference type="EMBL" id="ML120864">
    <property type="protein sequence ID" value="RPA88530.1"/>
    <property type="molecule type" value="Genomic_DNA"/>
</dbReference>